<dbReference type="SMART" id="SM00404">
    <property type="entry name" value="PTPc_motif"/>
    <property type="match status" value="1"/>
</dbReference>
<evidence type="ECO:0000259" key="4">
    <source>
        <dbReference type="PROSITE" id="PS50056"/>
    </source>
</evidence>
<evidence type="ECO:0000313" key="5">
    <source>
        <dbReference type="EMBL" id="KZT08918.1"/>
    </source>
</evidence>
<dbReference type="GO" id="GO:0004725">
    <property type="term" value="F:protein tyrosine phosphatase activity"/>
    <property type="evidence" value="ECO:0007669"/>
    <property type="project" value="InterPro"/>
</dbReference>
<feature type="compositionally biased region" description="Low complexity" evidence="2">
    <location>
        <begin position="1155"/>
        <end position="1184"/>
    </location>
</feature>
<dbReference type="Gene3D" id="3.90.190.10">
    <property type="entry name" value="Protein tyrosine phosphatase superfamily"/>
    <property type="match status" value="2"/>
</dbReference>
<feature type="region of interest" description="Disordered" evidence="2">
    <location>
        <begin position="876"/>
        <end position="895"/>
    </location>
</feature>
<dbReference type="InterPro" id="IPR050348">
    <property type="entry name" value="Protein-Tyr_Phosphatase"/>
</dbReference>
<dbReference type="InterPro" id="IPR029021">
    <property type="entry name" value="Prot-tyrosine_phosphatase-like"/>
</dbReference>
<dbReference type="OrthoDB" id="6058203at2759"/>
<name>A0A165FG20_9APHY</name>
<dbReference type="InterPro" id="IPR000387">
    <property type="entry name" value="Tyr_Pase_dom"/>
</dbReference>
<proteinExistence type="inferred from homology"/>
<feature type="compositionally biased region" description="Low complexity" evidence="2">
    <location>
        <begin position="473"/>
        <end position="484"/>
    </location>
</feature>
<dbReference type="SMART" id="SM00194">
    <property type="entry name" value="PTPc"/>
    <property type="match status" value="1"/>
</dbReference>
<dbReference type="Pfam" id="PF00102">
    <property type="entry name" value="Y_phosphatase"/>
    <property type="match status" value="3"/>
</dbReference>
<reference evidence="5 6" key="1">
    <citation type="journal article" date="2016" name="Mol. Biol. Evol.">
        <title>Comparative Genomics of Early-Diverging Mushroom-Forming Fungi Provides Insights into the Origins of Lignocellulose Decay Capabilities.</title>
        <authorList>
            <person name="Nagy L.G."/>
            <person name="Riley R."/>
            <person name="Tritt A."/>
            <person name="Adam C."/>
            <person name="Daum C."/>
            <person name="Floudas D."/>
            <person name="Sun H."/>
            <person name="Yadav J.S."/>
            <person name="Pangilinan J."/>
            <person name="Larsson K.H."/>
            <person name="Matsuura K."/>
            <person name="Barry K."/>
            <person name="Labutti K."/>
            <person name="Kuo R."/>
            <person name="Ohm R.A."/>
            <person name="Bhattacharya S.S."/>
            <person name="Shirouzu T."/>
            <person name="Yoshinaga Y."/>
            <person name="Martin F.M."/>
            <person name="Grigoriev I.V."/>
            <person name="Hibbett D.S."/>
        </authorList>
    </citation>
    <scope>NUCLEOTIDE SEQUENCE [LARGE SCALE GENOMIC DNA]</scope>
    <source>
        <strain evidence="5 6">93-53</strain>
    </source>
</reference>
<dbReference type="InParanoid" id="A0A165FG20"/>
<protein>
    <recommendedName>
        <fullName evidence="7">Phosphatases II</fullName>
    </recommendedName>
</protein>
<feature type="compositionally biased region" description="Basic and acidic residues" evidence="2">
    <location>
        <begin position="1414"/>
        <end position="1427"/>
    </location>
</feature>
<feature type="compositionally biased region" description="Low complexity" evidence="2">
    <location>
        <begin position="540"/>
        <end position="558"/>
    </location>
</feature>
<dbReference type="PRINTS" id="PR00700">
    <property type="entry name" value="PRTYPHPHTASE"/>
</dbReference>
<feature type="region of interest" description="Disordered" evidence="2">
    <location>
        <begin position="768"/>
        <end position="819"/>
    </location>
</feature>
<evidence type="ECO:0000313" key="6">
    <source>
        <dbReference type="Proteomes" id="UP000076871"/>
    </source>
</evidence>
<feature type="region of interest" description="Disordered" evidence="2">
    <location>
        <begin position="975"/>
        <end position="1034"/>
    </location>
</feature>
<dbReference type="Proteomes" id="UP000076871">
    <property type="component" value="Unassembled WGS sequence"/>
</dbReference>
<feature type="region of interest" description="Disordered" evidence="2">
    <location>
        <begin position="195"/>
        <end position="214"/>
    </location>
</feature>
<dbReference type="PANTHER" id="PTHR19134:SF561">
    <property type="entry name" value="PROTEIN TYROSINE PHOSPHATASE 36E, ISOFORM A"/>
    <property type="match status" value="1"/>
</dbReference>
<dbReference type="InterPro" id="IPR000242">
    <property type="entry name" value="PTP_cat"/>
</dbReference>
<dbReference type="STRING" id="1314785.A0A165FG20"/>
<organism evidence="5 6">
    <name type="scientific">Laetiporus sulphureus 93-53</name>
    <dbReference type="NCBI Taxonomy" id="1314785"/>
    <lineage>
        <taxon>Eukaryota</taxon>
        <taxon>Fungi</taxon>
        <taxon>Dikarya</taxon>
        <taxon>Basidiomycota</taxon>
        <taxon>Agaricomycotina</taxon>
        <taxon>Agaricomycetes</taxon>
        <taxon>Polyporales</taxon>
        <taxon>Laetiporus</taxon>
    </lineage>
</organism>
<feature type="compositionally biased region" description="Gly residues" evidence="2">
    <location>
        <begin position="1506"/>
        <end position="1515"/>
    </location>
</feature>
<feature type="domain" description="Tyrosine specific protein phosphatases" evidence="4">
    <location>
        <begin position="936"/>
        <end position="960"/>
    </location>
</feature>
<evidence type="ECO:0000256" key="2">
    <source>
        <dbReference type="SAM" id="MobiDB-lite"/>
    </source>
</evidence>
<feature type="compositionally biased region" description="Basic residues" evidence="2">
    <location>
        <begin position="485"/>
        <end position="503"/>
    </location>
</feature>
<dbReference type="PROSITE" id="PS00383">
    <property type="entry name" value="TYR_PHOSPHATASE_1"/>
    <property type="match status" value="1"/>
</dbReference>
<feature type="compositionally biased region" description="Polar residues" evidence="2">
    <location>
        <begin position="1185"/>
        <end position="1200"/>
    </location>
</feature>
<accession>A0A165FG20</accession>
<dbReference type="SUPFAM" id="SSF52799">
    <property type="entry name" value="(Phosphotyrosine protein) phosphatases II"/>
    <property type="match status" value="1"/>
</dbReference>
<feature type="region of interest" description="Disordered" evidence="2">
    <location>
        <begin position="1123"/>
        <end position="1294"/>
    </location>
</feature>
<feature type="domain" description="Tyrosine-protein phosphatase" evidence="3">
    <location>
        <begin position="667"/>
        <end position="967"/>
    </location>
</feature>
<sequence length="1515" mass="163270">MTTEVRCMMSRTAAAAAATAYLPVTSAVDRGRAAMHPLRWRVGDARGGCSPKKECIGGGGDVRASAVGHRRRAPVRATLFAEVLHSSTALLPLPSHSAITENLHDNPRADARSQEPVDDFAAAIHARFATHPTHLARLTPSDLPASQPNSPFIPRGPPPPLSLPTLPPPMFRAEGFHPARQVAWLRGGYNAVWRDRPDLLDSTPLPDEDGEDDDHVTDLPLPNSNLSIGPLPHISAPEMSRSTSIPPQKALRPKALPMSAFTSASTMAPPRAFPVRAPSTSTAVSAAPSAGFAPATPAPGAVTVDPFSTIPVATPGPSLLAARTKSNPLAAQLNLRLPRGASAPSLLLPTRMRVPVRGGEQPAADVVSVSSMPGGMRGHHSVPHARQVAFNPFFDAIRQNLELAHGAESAGAGEGSIALRLPRRVRRRVGDLPFEWLREIARKSGRAKEVSSEESEGESVIAEDRTRERKSSGGQRQLKEQQQQHNKHHGHGRTHGHHHHTSKHLLPAKLQQPRSTTPPSSPPESPTRRSAAPLQPMNNAESSPDEQSSSSQSPPSAEDLTRALELQFYRIELGEQRRLMGVMEHHSRESATLVAAGAGVSVSSAGIVGPGSGKEKKEEEKETEVFPFSITAGLEKGNKNRPVFGTGFSAVSTHISGVTLREATPTRRRYRHIWPFEHARVRLRKTRPGDDDYMNASYVQPLGTKKRYIATQGPLPATYDDFWTLCWEQNVHVIVMLTREIEGATTKCGKYWVDGEYGPIRLKLLATDDTPERERHRHESEISGGFFGGHIPKTKPRASKARKDKDSEHKDADDDSDHKNTVRRVFRLTHTGYPHAPPRTVTQFQYLDWPDFNVPEDPRGVLGLIREVEEAVARSRGAGDQIWGEGPLQPGPWPPRFTIPTPSSPKTRPSSTVIEGVSADDNDIEPTTGIARHALGNPPVLLHCSAGVGRTGGFIAVDAVLDGVRREMRKRKEETEAVAAALGSASAGMSGSAEGGSRSRSTPSGSGMSSRGEPMDVDSSPSPPPSGNESATAPPAVSELMVPVSAGDSEVHVRVAGFAESVPMDVDESRERVERQGTGRVSEARRSEAVGPAGKKLARTVLPASSELIDEVRRATMYRWESTSTVASVGDSTMESSKDSETSSSDSFPLQSGKAFTTRFTSGTGSSSSAIRSVSHSSTSPPTSQMGSSTSLSAAVTNKMSLRPSHEKASSSSESVNAMDVDVKAMDAPVKQDEEQSDKPREEPSRLDTWRSEVRTSGSPPREGTRSASKSPELADVTPEKPAQEEAEQQGAYFHRKTVDYAQPRRLHEDVSPPLLSTFDEPIRRVVEDMREQRMSLCQSLRQYVFVHRAVIEGALMIVDEEREREVEGVGGDAERLVDSGVVLDMSLPVKEAIEDALRTPVVTHRPGSPLGLHEQEDPRKRNHSDAMRTSTGGDGSAQGGSVTMSPGRPKRGASPTELQKESKRGEVMLTKRPSIKRGSRVGGRGSGSSDGDSSASAEFEVMPEGGTGVGTRQQ</sequence>
<dbReference type="GeneID" id="63823938"/>
<dbReference type="PROSITE" id="PS50055">
    <property type="entry name" value="TYR_PHOSPHATASE_PTP"/>
    <property type="match status" value="1"/>
</dbReference>
<feature type="compositionally biased region" description="Basic and acidic residues" evidence="2">
    <location>
        <begin position="462"/>
        <end position="471"/>
    </location>
</feature>
<evidence type="ECO:0008006" key="7">
    <source>
        <dbReference type="Google" id="ProtNLM"/>
    </source>
</evidence>
<dbReference type="RefSeq" id="XP_040766658.1">
    <property type="nucleotide sequence ID" value="XM_040906909.1"/>
</dbReference>
<feature type="compositionally biased region" description="Basic and acidic residues" evidence="2">
    <location>
        <begin position="770"/>
        <end position="781"/>
    </location>
</feature>
<feature type="region of interest" description="Disordered" evidence="2">
    <location>
        <begin position="443"/>
        <end position="558"/>
    </location>
</feature>
<feature type="compositionally biased region" description="Low complexity" evidence="2">
    <location>
        <begin position="977"/>
        <end position="1012"/>
    </location>
</feature>
<dbReference type="InterPro" id="IPR003595">
    <property type="entry name" value="Tyr_Pase_cat"/>
</dbReference>
<dbReference type="InterPro" id="IPR016130">
    <property type="entry name" value="Tyr_Pase_AS"/>
</dbReference>
<feature type="compositionally biased region" description="Basic and acidic residues" evidence="2">
    <location>
        <begin position="801"/>
        <end position="819"/>
    </location>
</feature>
<feature type="region of interest" description="Disordered" evidence="2">
    <location>
        <begin position="1066"/>
        <end position="1092"/>
    </location>
</feature>
<evidence type="ECO:0000259" key="3">
    <source>
        <dbReference type="PROSITE" id="PS50055"/>
    </source>
</evidence>
<keyword evidence="6" id="KW-1185">Reference proteome</keyword>
<dbReference type="EMBL" id="KV427613">
    <property type="protein sequence ID" value="KZT08918.1"/>
    <property type="molecule type" value="Genomic_DNA"/>
</dbReference>
<feature type="region of interest" description="Disordered" evidence="2">
    <location>
        <begin position="1399"/>
        <end position="1515"/>
    </location>
</feature>
<gene>
    <name evidence="5" type="ORF">LAESUDRAFT_712524</name>
</gene>
<dbReference type="PANTHER" id="PTHR19134">
    <property type="entry name" value="RECEPTOR-TYPE TYROSINE-PROTEIN PHOSPHATASE"/>
    <property type="match status" value="1"/>
</dbReference>
<comment type="similarity">
    <text evidence="1">Belongs to the protein-tyrosine phosphatase family. Non-receptor class subfamily.</text>
</comment>
<feature type="compositionally biased region" description="Basic and acidic residues" evidence="2">
    <location>
        <begin position="1221"/>
        <end position="1254"/>
    </location>
</feature>
<evidence type="ECO:0000256" key="1">
    <source>
        <dbReference type="ARBA" id="ARBA00009649"/>
    </source>
</evidence>
<dbReference type="PROSITE" id="PS50056">
    <property type="entry name" value="TYR_PHOSPHATASE_2"/>
    <property type="match status" value="1"/>
</dbReference>
<feature type="compositionally biased region" description="Basic and acidic residues" evidence="2">
    <location>
        <begin position="1067"/>
        <end position="1088"/>
    </location>
</feature>